<evidence type="ECO:0000256" key="2">
    <source>
        <dbReference type="ARBA" id="ARBA00012758"/>
    </source>
</evidence>
<proteinExistence type="inferred from homology"/>
<evidence type="ECO:0000256" key="1">
    <source>
        <dbReference type="ARBA" id="ARBA00009902"/>
    </source>
</evidence>
<dbReference type="InterPro" id="IPR013148">
    <property type="entry name" value="Glyco_hydro_32_N"/>
</dbReference>
<evidence type="ECO:0000256" key="5">
    <source>
        <dbReference type="ARBA" id="ARBA00023157"/>
    </source>
</evidence>
<dbReference type="InterPro" id="IPR003961">
    <property type="entry name" value="FN3_dom"/>
</dbReference>
<dbReference type="Pfam" id="PF00041">
    <property type="entry name" value="fn3"/>
    <property type="match status" value="2"/>
</dbReference>
<dbReference type="EMBL" id="JACXZA010000001">
    <property type="protein sequence ID" value="MBD3917168.1"/>
    <property type="molecule type" value="Genomic_DNA"/>
</dbReference>
<dbReference type="Gene3D" id="2.115.10.20">
    <property type="entry name" value="Glycosyl hydrolase domain, family 43"/>
    <property type="match status" value="1"/>
</dbReference>
<dbReference type="EC" id="3.2.1.26" evidence="2"/>
<feature type="chain" id="PRO_5046855751" description="beta-fructofuranosidase" evidence="8">
    <location>
        <begin position="29"/>
        <end position="1523"/>
    </location>
</feature>
<dbReference type="Pfam" id="PF00251">
    <property type="entry name" value="Glyco_hydro_32N"/>
    <property type="match status" value="1"/>
</dbReference>
<dbReference type="Pfam" id="PF13385">
    <property type="entry name" value="Laminin_G_3"/>
    <property type="match status" value="1"/>
</dbReference>
<evidence type="ECO:0000313" key="10">
    <source>
        <dbReference type="EMBL" id="MBD3917168.1"/>
    </source>
</evidence>
<feature type="signal peptide" evidence="8">
    <location>
        <begin position="1"/>
        <end position="28"/>
    </location>
</feature>
<dbReference type="PROSITE" id="PS50853">
    <property type="entry name" value="FN3"/>
    <property type="match status" value="2"/>
</dbReference>
<accession>A0ABR8MMC3</accession>
<evidence type="ECO:0000313" key="11">
    <source>
        <dbReference type="Proteomes" id="UP000609346"/>
    </source>
</evidence>
<dbReference type="InterPro" id="IPR013320">
    <property type="entry name" value="ConA-like_dom_sf"/>
</dbReference>
<evidence type="ECO:0000256" key="7">
    <source>
        <dbReference type="SAM" id="MobiDB-lite"/>
    </source>
</evidence>
<gene>
    <name evidence="10" type="ORF">H8B09_00255</name>
</gene>
<evidence type="ECO:0000259" key="9">
    <source>
        <dbReference type="PROSITE" id="PS50853"/>
    </source>
</evidence>
<keyword evidence="11" id="KW-1185">Reference proteome</keyword>
<dbReference type="SMART" id="SM00060">
    <property type="entry name" value="FN3"/>
    <property type="match status" value="2"/>
</dbReference>
<dbReference type="SMART" id="SM00560">
    <property type="entry name" value="LamGL"/>
    <property type="match status" value="1"/>
</dbReference>
<dbReference type="InterPro" id="IPR008964">
    <property type="entry name" value="Invasin/intimin_cell_adhesion"/>
</dbReference>
<dbReference type="Proteomes" id="UP000609346">
    <property type="component" value="Unassembled WGS sequence"/>
</dbReference>
<dbReference type="SMART" id="SM00635">
    <property type="entry name" value="BID_2"/>
    <property type="match status" value="1"/>
</dbReference>
<dbReference type="SUPFAM" id="SSF49373">
    <property type="entry name" value="Invasin/intimin cell-adhesion fragments"/>
    <property type="match status" value="1"/>
</dbReference>
<feature type="domain" description="Fibronectin type-III" evidence="9">
    <location>
        <begin position="1026"/>
        <end position="1114"/>
    </location>
</feature>
<dbReference type="CDD" id="cd08996">
    <property type="entry name" value="GH32_FFase"/>
    <property type="match status" value="1"/>
</dbReference>
<dbReference type="InterPro" id="IPR013783">
    <property type="entry name" value="Ig-like_fold"/>
</dbReference>
<dbReference type="Gene3D" id="2.60.120.260">
    <property type="entry name" value="Galactose-binding domain-like"/>
    <property type="match status" value="1"/>
</dbReference>
<evidence type="ECO:0000256" key="4">
    <source>
        <dbReference type="ARBA" id="ARBA00022801"/>
    </source>
</evidence>
<dbReference type="SMART" id="SM00640">
    <property type="entry name" value="Glyco_32"/>
    <property type="match status" value="1"/>
</dbReference>
<dbReference type="InterPro" id="IPR023296">
    <property type="entry name" value="Glyco_hydro_beta-prop_sf"/>
</dbReference>
<dbReference type="Pfam" id="PF08244">
    <property type="entry name" value="Glyco_hydro_32C"/>
    <property type="match status" value="1"/>
</dbReference>
<dbReference type="CDD" id="cd00063">
    <property type="entry name" value="FN3"/>
    <property type="match status" value="2"/>
</dbReference>
<comment type="caution">
    <text evidence="10">The sequence shown here is derived from an EMBL/GenBank/DDBJ whole genome shotgun (WGS) entry which is preliminary data.</text>
</comment>
<dbReference type="InterPro" id="IPR051214">
    <property type="entry name" value="GH32_Enzymes"/>
</dbReference>
<sequence length="1523" mass="163424">MQRISISLMLMCSTLLGTLWPISNSANAAQGIIAQWRFDEGTGTSTKETVSNTNDSVHYVFNNAVYKPVSAPEWKSDGIANSALLFDGYSTWVTHQPIATPTQAMTVEAWVAPRSYEWGDNGRLSAIVNQHDKDARQGFLLGVFRGGTWSFQIGSNGNWYEVWAYEPLPKYEWSHLVATVDGVQGTMKLYLNGKKVASRSIPVNSTITHSGNPLIIGKNTQSTQLGIFPLNMFDGLIDEVKISNLAYSDADAQNDYQSYVTQLGGNMPTPDLSFDRSTFQGDKYRPTYHAIAPGHWMNEPHAPLYYNGQYHLFYQNNPQGPYWHNIHWGHWVSTDMVHWRDITPALSPELFQVDPDGDWTGSSVIDDTGNPTLFFTAGNDSRAYMSSNQNIGVARSTIQQDNDNDLKNWKKETTLAVTQQPGQGKIGEFRDPYVFKDGSTWFMLVGTGVDGQGGTAVVYSTNDPNLMNWTYRGPLYQSNPSTYPQLGTVWELPVMMPLGNGKHLLAVSPVGSGADVEVYYWIGTWNSSTARFTPDQPAPQLMDFGDFKFTGPSGFVDPVTGRNIMFTIAQGERSSQEESDAGWAHNAGLPVELSLRPDGRLGIKPIDELQSLRGQQLVNITSDTSFAAANSALSAVTGDTLEIEMELAKGSADRVGIKVRKSPNSEEETLLYYAYGAKEFGVDRTKTVAGTNKGIQKGTVDIGNENVKLHIYLDKSMVEAYLNGQKSITTRTYSTRDDAKGLQLWGDANTSSIVVKSLKVWNMNSAYTQVPVTGLSLNPSSTQLAVGGKKTVYGTVAPADASNKNLTWTSSNPSIATVVNGVVTGHAVGNAVITAKTRDGAKTASAAITVIEAPPSTNLTNGGFENGDLSGWIVESGSAFSNAAVTNQTIKDSQPLNQAGSYHLGGYLNGDAATGVLKSKPFTLGGNGQISFLVGGGSDIDKLYVSFVRASDGKELFRSTGPGTYWNWQTTKGETDSYTRRSWDATAYIGTSMYVKVVDERTDGWGHLNIDDFIVPVSVGAADTQAPTTPTNLISPSKTDTSVTLSWGPSTDNVDIAGYSIFRNGTKVGISITTGYTDTGLSSNTMYSYTVKAGDSAGNLSAASNSLSVTTEPSASSGGEGITNHDFETGDLTGWTIVSGNAFNTGDVTSDVNWGWGGPFKQNGNYHLWGFKDGGDGQVGVLKSEMFTLGGNGAIDFLIGGGNDINNLYVALVRASDGAELMKATGNNDEVYSRIQWNAASYVGTSCYIKIVDNATGVFGHVNVDDVNVPTSSGAVDSVPPTIPGSLTSPNHTDTSISVAWSASSDNVGVTGYRIYRNGIEVGNTATTSFKDTGLMADTTYTYTVRAVDAANNMSGVSSSLLVKTGKLGELTNHDFESGNLTGWTIVSGNAFSAADVTSDINWNWGGPFNQNGVYHLWDFKDGGDGQVGVLKSETFTLGGIGAIDFLIGGGNDSNNLYVALVRASDGVVLMKATGNNDEAYTRIQWNAATYVGTQCYIKVVDNATGGFGHLNLDDVNVPVVVN</sequence>
<keyword evidence="6" id="KW-0326">Glycosidase</keyword>
<dbReference type="SUPFAM" id="SSF49899">
    <property type="entry name" value="Concanavalin A-like lectins/glucanases"/>
    <property type="match status" value="2"/>
</dbReference>
<organism evidence="10 11">
    <name type="scientific">Paenibacillus terricola</name>
    <dbReference type="NCBI Taxonomy" id="2763503"/>
    <lineage>
        <taxon>Bacteria</taxon>
        <taxon>Bacillati</taxon>
        <taxon>Bacillota</taxon>
        <taxon>Bacilli</taxon>
        <taxon>Bacillales</taxon>
        <taxon>Paenibacillaceae</taxon>
        <taxon>Paenibacillus</taxon>
    </lineage>
</organism>
<evidence type="ECO:0000256" key="3">
    <source>
        <dbReference type="ARBA" id="ARBA00022729"/>
    </source>
</evidence>
<keyword evidence="5" id="KW-1015">Disulfide bond</keyword>
<dbReference type="Gene3D" id="2.60.120.560">
    <property type="entry name" value="Exo-inulinase, domain 1"/>
    <property type="match status" value="1"/>
</dbReference>
<dbReference type="SUPFAM" id="SSF75005">
    <property type="entry name" value="Arabinanase/levansucrase/invertase"/>
    <property type="match status" value="1"/>
</dbReference>
<dbReference type="Gene3D" id="2.60.40.10">
    <property type="entry name" value="Immunoglobulins"/>
    <property type="match status" value="2"/>
</dbReference>
<dbReference type="InterPro" id="IPR001362">
    <property type="entry name" value="Glyco_hydro_32"/>
</dbReference>
<feature type="domain" description="Fibronectin type-III" evidence="9">
    <location>
        <begin position="1283"/>
        <end position="1368"/>
    </location>
</feature>
<dbReference type="InterPro" id="IPR013189">
    <property type="entry name" value="Glyco_hydro_32_C"/>
</dbReference>
<dbReference type="PANTHER" id="PTHR43101:SF1">
    <property type="entry name" value="BETA-FRUCTOSIDASE"/>
    <property type="match status" value="1"/>
</dbReference>
<dbReference type="InterPro" id="IPR006558">
    <property type="entry name" value="LamG-like"/>
</dbReference>
<evidence type="ECO:0000256" key="8">
    <source>
        <dbReference type="SAM" id="SignalP"/>
    </source>
</evidence>
<name>A0ABR8MMC3_9BACL</name>
<dbReference type="SUPFAM" id="SSF49265">
    <property type="entry name" value="Fibronectin type III"/>
    <property type="match status" value="1"/>
</dbReference>
<dbReference type="PANTHER" id="PTHR43101">
    <property type="entry name" value="BETA-FRUCTOSIDASE"/>
    <property type="match status" value="1"/>
</dbReference>
<protein>
    <recommendedName>
        <fullName evidence="2">beta-fructofuranosidase</fullName>
        <ecNumber evidence="2">3.2.1.26</ecNumber>
    </recommendedName>
</protein>
<keyword evidence="3 8" id="KW-0732">Signal</keyword>
<evidence type="ECO:0000256" key="6">
    <source>
        <dbReference type="ARBA" id="ARBA00023295"/>
    </source>
</evidence>
<dbReference type="InterPro" id="IPR036116">
    <property type="entry name" value="FN3_sf"/>
</dbReference>
<dbReference type="Pfam" id="PF02368">
    <property type="entry name" value="Big_2"/>
    <property type="match status" value="1"/>
</dbReference>
<comment type="similarity">
    <text evidence="1">Belongs to the glycosyl hydrolase 32 family.</text>
</comment>
<reference evidence="10 11" key="1">
    <citation type="submission" date="2020-09" db="EMBL/GenBank/DDBJ databases">
        <title>Paenibacillus sp. strain PR3 16S rRNA gene Genome sequencing and assembly.</title>
        <authorList>
            <person name="Kim J."/>
        </authorList>
    </citation>
    <scope>NUCLEOTIDE SEQUENCE [LARGE SCALE GENOMIC DNA]</scope>
    <source>
        <strain evidence="10 11">PR3</strain>
    </source>
</reference>
<dbReference type="Gene3D" id="2.60.40.1080">
    <property type="match status" value="1"/>
</dbReference>
<feature type="region of interest" description="Disordered" evidence="7">
    <location>
        <begin position="1102"/>
        <end position="1125"/>
    </location>
</feature>
<dbReference type="Gene3D" id="2.60.120.200">
    <property type="match status" value="1"/>
</dbReference>
<keyword evidence="4" id="KW-0378">Hydrolase</keyword>
<dbReference type="InterPro" id="IPR003343">
    <property type="entry name" value="Big_2"/>
</dbReference>